<protein>
    <submittedName>
        <fullName evidence="1">NADH dehydrogenase</fullName>
    </submittedName>
</protein>
<dbReference type="EMBL" id="AZTB01000009">
    <property type="protein sequence ID" value="KGG80998.1"/>
    <property type="molecule type" value="Genomic_DNA"/>
</dbReference>
<evidence type="ECO:0000313" key="2">
    <source>
        <dbReference type="Proteomes" id="UP000029622"/>
    </source>
</evidence>
<organism evidence="1 2">
    <name type="scientific">Caloranaerobacter azorensis H53214</name>
    <dbReference type="NCBI Taxonomy" id="1156417"/>
    <lineage>
        <taxon>Bacteria</taxon>
        <taxon>Bacillati</taxon>
        <taxon>Bacillota</taxon>
        <taxon>Tissierellia</taxon>
        <taxon>Tissierellales</taxon>
        <taxon>Thermohalobacteraceae</taxon>
        <taxon>Caloranaerobacter</taxon>
    </lineage>
</organism>
<dbReference type="RefSeq" id="WP_035162364.1">
    <property type="nucleotide sequence ID" value="NZ_AZTB01000009.1"/>
</dbReference>
<evidence type="ECO:0000313" key="1">
    <source>
        <dbReference type="EMBL" id="KGG80998.1"/>
    </source>
</evidence>
<gene>
    <name evidence="1" type="ORF">Y919_03240</name>
</gene>
<dbReference type="STRING" id="1156417.Y919_03240"/>
<dbReference type="Proteomes" id="UP000029622">
    <property type="component" value="Unassembled WGS sequence"/>
</dbReference>
<accession>A0A096BJS1</accession>
<reference evidence="1 2" key="1">
    <citation type="submission" date="2013-12" db="EMBL/GenBank/DDBJ databases">
        <title>Draft genome sequence of Caloranaerobacter sp. H53214.</title>
        <authorList>
            <person name="Jiang L.J."/>
            <person name="Shao Z.Z."/>
            <person name="Long M.N."/>
        </authorList>
    </citation>
    <scope>NUCLEOTIDE SEQUENCE [LARGE SCALE GENOMIC DNA]</scope>
    <source>
        <strain evidence="1 2">H53214</strain>
    </source>
</reference>
<dbReference type="Pfam" id="PF01257">
    <property type="entry name" value="2Fe-2S_thioredx"/>
    <property type="match status" value="1"/>
</dbReference>
<comment type="caution">
    <text evidence="1">The sequence shown here is derived from an EMBL/GenBank/DDBJ whole genome shotgun (WGS) entry which is preliminary data.</text>
</comment>
<dbReference type="AlphaFoldDB" id="A0A096BJS1"/>
<dbReference type="InterPro" id="IPR036249">
    <property type="entry name" value="Thioredoxin-like_sf"/>
</dbReference>
<sequence>MLTINVCIGSACHLKGAYNVINKLQEIIKERKLEDKVVVKGAFCLGECTKAVSVKIDEGPIISVSEETVDDFFEQYVAGRV</sequence>
<dbReference type="SUPFAM" id="SSF52833">
    <property type="entry name" value="Thioredoxin-like"/>
    <property type="match status" value="1"/>
</dbReference>
<dbReference type="CDD" id="cd02980">
    <property type="entry name" value="TRX_Fd_family"/>
    <property type="match status" value="1"/>
</dbReference>
<name>A0A096BJS1_9FIRM</name>
<proteinExistence type="predicted"/>
<dbReference type="Gene3D" id="3.40.30.10">
    <property type="entry name" value="Glutaredoxin"/>
    <property type="match status" value="1"/>
</dbReference>